<name>K3Y2U7_SETIT</name>
<dbReference type="AlphaFoldDB" id="K3Y2U7"/>
<reference evidence="2" key="1">
    <citation type="journal article" date="2012" name="Nat. Biotechnol.">
        <title>Reference genome sequence of the model plant Setaria.</title>
        <authorList>
            <person name="Bennetzen J.L."/>
            <person name="Schmutz J."/>
            <person name="Wang H."/>
            <person name="Percifield R."/>
            <person name="Hawkins J."/>
            <person name="Pontaroli A.C."/>
            <person name="Estep M."/>
            <person name="Feng L."/>
            <person name="Vaughn J.N."/>
            <person name="Grimwood J."/>
            <person name="Jenkins J."/>
            <person name="Barry K."/>
            <person name="Lindquist E."/>
            <person name="Hellsten U."/>
            <person name="Deshpande S."/>
            <person name="Wang X."/>
            <person name="Wu X."/>
            <person name="Mitros T."/>
            <person name="Triplett J."/>
            <person name="Yang X."/>
            <person name="Ye C.Y."/>
            <person name="Mauro-Herrera M."/>
            <person name="Wang L."/>
            <person name="Li P."/>
            <person name="Sharma M."/>
            <person name="Sharma R."/>
            <person name="Ronald P.C."/>
            <person name="Panaud O."/>
            <person name="Kellogg E.A."/>
            <person name="Brutnell T.P."/>
            <person name="Doust A.N."/>
            <person name="Tuskan G.A."/>
            <person name="Rokhsar D."/>
            <person name="Devos K.M."/>
        </authorList>
    </citation>
    <scope>NUCLEOTIDE SEQUENCE [LARGE SCALE GENOMIC DNA]</scope>
    <source>
        <strain evidence="2">cv. Yugu1</strain>
    </source>
</reference>
<dbReference type="InParanoid" id="K3Y2U7"/>
<keyword evidence="2" id="KW-1185">Reference proteome</keyword>
<reference evidence="1" key="2">
    <citation type="submission" date="2018-08" db="UniProtKB">
        <authorList>
            <consortium name="EnsemblPlants"/>
        </authorList>
    </citation>
    <scope>IDENTIFICATION</scope>
    <source>
        <strain evidence="1">Yugu1</strain>
    </source>
</reference>
<dbReference type="EnsemblPlants" id="KQL10582">
    <property type="protein sequence ID" value="KQL10582"/>
    <property type="gene ID" value="SETIT_008528mg"/>
</dbReference>
<organism evidence="1 2">
    <name type="scientific">Setaria italica</name>
    <name type="common">Foxtail millet</name>
    <name type="synonym">Panicum italicum</name>
    <dbReference type="NCBI Taxonomy" id="4555"/>
    <lineage>
        <taxon>Eukaryota</taxon>
        <taxon>Viridiplantae</taxon>
        <taxon>Streptophyta</taxon>
        <taxon>Embryophyta</taxon>
        <taxon>Tracheophyta</taxon>
        <taxon>Spermatophyta</taxon>
        <taxon>Magnoliopsida</taxon>
        <taxon>Liliopsida</taxon>
        <taxon>Poales</taxon>
        <taxon>Poaceae</taxon>
        <taxon>PACMAD clade</taxon>
        <taxon>Panicoideae</taxon>
        <taxon>Panicodae</taxon>
        <taxon>Paniceae</taxon>
        <taxon>Cenchrinae</taxon>
        <taxon>Setaria</taxon>
    </lineage>
</organism>
<dbReference type="EMBL" id="AGNK02002437">
    <property type="status" value="NOT_ANNOTATED_CDS"/>
    <property type="molecule type" value="Genomic_DNA"/>
</dbReference>
<evidence type="ECO:0000313" key="1">
    <source>
        <dbReference type="EnsemblPlants" id="KQL10582"/>
    </source>
</evidence>
<dbReference type="Gramene" id="KQL10582">
    <property type="protein sequence ID" value="KQL10582"/>
    <property type="gene ID" value="SETIT_008528mg"/>
</dbReference>
<evidence type="ECO:0000313" key="2">
    <source>
        <dbReference type="Proteomes" id="UP000004995"/>
    </source>
</evidence>
<proteinExistence type="predicted"/>
<dbReference type="HOGENOM" id="CLU_2431171_0_0_1"/>
<dbReference type="Proteomes" id="UP000004995">
    <property type="component" value="Unassembled WGS sequence"/>
</dbReference>
<accession>K3Y2U7</accession>
<protein>
    <submittedName>
        <fullName evidence="1">Uncharacterized protein</fullName>
    </submittedName>
</protein>
<sequence>MGSPSQEINHGGSMLILDHGSIKGFLDWSVWTEEGEGSDSTARRSSWLDLCSSWRGSDLTTKEVFSVIRYRDFLPSARILWRNDPPAMMLR</sequence>